<name>A0A183GQG0_HELPZ</name>
<dbReference type="AlphaFoldDB" id="A0A183GQG0"/>
<gene>
    <name evidence="2" type="ORF">HPBE_LOCUS24929</name>
</gene>
<evidence type="ECO:0000256" key="1">
    <source>
        <dbReference type="SAM" id="MobiDB-lite"/>
    </source>
</evidence>
<reference evidence="2 3" key="1">
    <citation type="submission" date="2018-11" db="EMBL/GenBank/DDBJ databases">
        <authorList>
            <consortium name="Pathogen Informatics"/>
        </authorList>
    </citation>
    <scope>NUCLEOTIDE SEQUENCE [LARGE SCALE GENOMIC DNA]</scope>
</reference>
<accession>A0A183GQG0</accession>
<dbReference type="EMBL" id="UZAH01037089">
    <property type="protein sequence ID" value="VDP48126.1"/>
    <property type="molecule type" value="Genomic_DNA"/>
</dbReference>
<evidence type="ECO:0000313" key="2">
    <source>
        <dbReference type="EMBL" id="VDP48126.1"/>
    </source>
</evidence>
<keyword evidence="3" id="KW-1185">Reference proteome</keyword>
<accession>A0A3P8HXX3</accession>
<evidence type="ECO:0000313" key="3">
    <source>
        <dbReference type="Proteomes" id="UP000050761"/>
    </source>
</evidence>
<feature type="compositionally biased region" description="Pro residues" evidence="1">
    <location>
        <begin position="70"/>
        <end position="80"/>
    </location>
</feature>
<evidence type="ECO:0000313" key="4">
    <source>
        <dbReference type="WBParaSite" id="HPBE_0002493001-mRNA-1"/>
    </source>
</evidence>
<feature type="region of interest" description="Disordered" evidence="1">
    <location>
        <begin position="1"/>
        <end position="104"/>
    </location>
</feature>
<sequence>MGASQSTNRAAKFSGTRRRVRSCNSAPPTAPLVRRQPSQRNTNRNVKEFSKFWSGAVEPLRKSSRASTPQPTPYQTPRPPRNLCTTDNYLTPRRSEYSAPSPCYEDLDDDVIVRPYSEQASDNRSERLHALRFPHETAIY</sequence>
<dbReference type="OrthoDB" id="5875903at2759"/>
<dbReference type="Proteomes" id="UP000050761">
    <property type="component" value="Unassembled WGS sequence"/>
</dbReference>
<proteinExistence type="predicted"/>
<organism evidence="3 4">
    <name type="scientific">Heligmosomoides polygyrus</name>
    <name type="common">Parasitic roundworm</name>
    <dbReference type="NCBI Taxonomy" id="6339"/>
    <lineage>
        <taxon>Eukaryota</taxon>
        <taxon>Metazoa</taxon>
        <taxon>Ecdysozoa</taxon>
        <taxon>Nematoda</taxon>
        <taxon>Chromadorea</taxon>
        <taxon>Rhabditida</taxon>
        <taxon>Rhabditina</taxon>
        <taxon>Rhabditomorpha</taxon>
        <taxon>Strongyloidea</taxon>
        <taxon>Heligmosomidae</taxon>
        <taxon>Heligmosomoides</taxon>
    </lineage>
</organism>
<protein>
    <submittedName>
        <fullName evidence="2 4">Uncharacterized protein</fullName>
    </submittedName>
</protein>
<dbReference type="WBParaSite" id="HPBE_0002493001-mRNA-1">
    <property type="protein sequence ID" value="HPBE_0002493001-mRNA-1"/>
    <property type="gene ID" value="HPBE_0002493001"/>
</dbReference>
<reference evidence="4" key="2">
    <citation type="submission" date="2019-09" db="UniProtKB">
        <authorList>
            <consortium name="WormBaseParasite"/>
        </authorList>
    </citation>
    <scope>IDENTIFICATION</scope>
</reference>